<organism evidence="1 2">
    <name type="scientific">Scutellospora calospora</name>
    <dbReference type="NCBI Taxonomy" id="85575"/>
    <lineage>
        <taxon>Eukaryota</taxon>
        <taxon>Fungi</taxon>
        <taxon>Fungi incertae sedis</taxon>
        <taxon>Mucoromycota</taxon>
        <taxon>Glomeromycotina</taxon>
        <taxon>Glomeromycetes</taxon>
        <taxon>Diversisporales</taxon>
        <taxon>Gigasporaceae</taxon>
        <taxon>Scutellospora</taxon>
    </lineage>
</organism>
<protein>
    <submittedName>
        <fullName evidence="1">2115_t:CDS:1</fullName>
    </submittedName>
</protein>
<gene>
    <name evidence="1" type="ORF">SCALOS_LOCUS6358</name>
</gene>
<keyword evidence="2" id="KW-1185">Reference proteome</keyword>
<dbReference type="Proteomes" id="UP000789860">
    <property type="component" value="Unassembled WGS sequence"/>
</dbReference>
<feature type="non-terminal residue" evidence="1">
    <location>
        <position position="1"/>
    </location>
</feature>
<accession>A0ACA9MLC4</accession>
<name>A0ACA9MLC4_9GLOM</name>
<feature type="non-terminal residue" evidence="1">
    <location>
        <position position="181"/>
    </location>
</feature>
<evidence type="ECO:0000313" key="2">
    <source>
        <dbReference type="Proteomes" id="UP000789860"/>
    </source>
</evidence>
<proteinExistence type="predicted"/>
<sequence>LHIVTPNKKALSSEATLYKEIIEKAKKNKKLFFNKSIVGASLPIISILKDLVRTEDKINRIKSIFSEILSYIFNEFSKSGDDNGQKFSKIVTVAKNNGYIEPDLRNDLNRLDIARKIVILGRMTGMNLSLDILPVENIVPEPLRNLVLRYVSMIDPVCDKSGVKLEPEPGDPVDLVTLKQK</sequence>
<evidence type="ECO:0000313" key="1">
    <source>
        <dbReference type="EMBL" id="CAG8585144.1"/>
    </source>
</evidence>
<comment type="caution">
    <text evidence="1">The sequence shown here is derived from an EMBL/GenBank/DDBJ whole genome shotgun (WGS) entry which is preliminary data.</text>
</comment>
<reference evidence="1" key="1">
    <citation type="submission" date="2021-06" db="EMBL/GenBank/DDBJ databases">
        <authorList>
            <person name="Kallberg Y."/>
            <person name="Tangrot J."/>
            <person name="Rosling A."/>
        </authorList>
    </citation>
    <scope>NUCLEOTIDE SEQUENCE</scope>
    <source>
        <strain evidence="1">AU212A</strain>
    </source>
</reference>
<dbReference type="EMBL" id="CAJVPM010011970">
    <property type="protein sequence ID" value="CAG8585144.1"/>
    <property type="molecule type" value="Genomic_DNA"/>
</dbReference>